<dbReference type="InterPro" id="IPR013637">
    <property type="entry name" value="Lys_sp_deMease-like_dom"/>
</dbReference>
<dbReference type="GO" id="GO:0006355">
    <property type="term" value="P:regulation of DNA-templated transcription"/>
    <property type="evidence" value="ECO:0007669"/>
    <property type="project" value="TreeGrafter"/>
</dbReference>
<accession>A0AAD5LX85</accession>
<keyword evidence="4" id="KW-0408">Iron</keyword>
<feature type="domain" description="Zinc finger PHD-type" evidence="5">
    <location>
        <begin position="727"/>
        <end position="778"/>
    </location>
</feature>
<dbReference type="GO" id="GO:0008270">
    <property type="term" value="F:zinc ion binding"/>
    <property type="evidence" value="ECO:0007669"/>
    <property type="project" value="UniProtKB-KW"/>
</dbReference>
<evidence type="ECO:0000256" key="4">
    <source>
        <dbReference type="ARBA" id="ARBA00023004"/>
    </source>
</evidence>
<keyword evidence="7" id="KW-1185">Reference proteome</keyword>
<dbReference type="InterPro" id="IPR004198">
    <property type="entry name" value="Znf_C5HC2"/>
</dbReference>
<evidence type="ECO:0000256" key="2">
    <source>
        <dbReference type="ARBA" id="ARBA00022771"/>
    </source>
</evidence>
<dbReference type="EMBL" id="JAHQIW010000441">
    <property type="protein sequence ID" value="KAJ1348150.1"/>
    <property type="molecule type" value="Genomic_DNA"/>
</dbReference>
<dbReference type="CDD" id="cd15610">
    <property type="entry name" value="PHD3_KDM5A_like"/>
    <property type="match status" value="1"/>
</dbReference>
<dbReference type="InterPro" id="IPR001965">
    <property type="entry name" value="Znf_PHD"/>
</dbReference>
<keyword evidence="2" id="KW-0863">Zinc-finger</keyword>
<proteinExistence type="predicted"/>
<dbReference type="InterPro" id="IPR011011">
    <property type="entry name" value="Znf_FYVE_PHD"/>
</dbReference>
<evidence type="ECO:0000313" key="6">
    <source>
        <dbReference type="EMBL" id="KAJ1348150.1"/>
    </source>
</evidence>
<dbReference type="GO" id="GO:0005634">
    <property type="term" value="C:nucleus"/>
    <property type="evidence" value="ECO:0007669"/>
    <property type="project" value="TreeGrafter"/>
</dbReference>
<name>A0AAD5LX85_PARTN</name>
<dbReference type="AlphaFoldDB" id="A0AAD5LX85"/>
<keyword evidence="1" id="KW-0479">Metal-binding</keyword>
<dbReference type="Proteomes" id="UP001196413">
    <property type="component" value="Unassembled WGS sequence"/>
</dbReference>
<dbReference type="InterPro" id="IPR019787">
    <property type="entry name" value="Znf_PHD-finger"/>
</dbReference>
<dbReference type="SUPFAM" id="SSF57903">
    <property type="entry name" value="FYVE/PHD zinc finger"/>
    <property type="match status" value="2"/>
</dbReference>
<dbReference type="PANTHER" id="PTHR10694">
    <property type="entry name" value="LYSINE-SPECIFIC DEMETHYLASE"/>
    <property type="match status" value="1"/>
</dbReference>
<feature type="domain" description="Zinc finger PHD-type" evidence="5">
    <location>
        <begin position="541"/>
        <end position="589"/>
    </location>
</feature>
<evidence type="ECO:0000259" key="5">
    <source>
        <dbReference type="SMART" id="SM00249"/>
    </source>
</evidence>
<dbReference type="PANTHER" id="PTHR10694:SF33">
    <property type="entry name" value="LYSINE-SPECIFIC DEMETHYLASE 5"/>
    <property type="match status" value="1"/>
</dbReference>
<evidence type="ECO:0000313" key="7">
    <source>
        <dbReference type="Proteomes" id="UP001196413"/>
    </source>
</evidence>
<dbReference type="GO" id="GO:0000785">
    <property type="term" value="C:chromatin"/>
    <property type="evidence" value="ECO:0007669"/>
    <property type="project" value="TreeGrafter"/>
</dbReference>
<protein>
    <submittedName>
        <fullName evidence="6">Rbr-2p</fullName>
    </submittedName>
</protein>
<sequence length="791" mass="90880">MASSCGKLGIAMSLAALDEMLEIAKREGHNRVEVTKRGVMLAQRENFESIVDDARVCRYCNTTVFLSALTCAHGKTVCLEHTDHLCSKCPSSECLLKYRYTMDELCEMVNKLEERTTHYFEWKDEVDRVLTNPQRKPSLSDVESLLETARQKKFPHTTPLMRLLDISKKCYAAAEKSRTLLNGKVRTRVKTRIQRADTRLNLDGIRLLIAELHALPCDQETLIKELENLVDRIEAWRVEANKIISLCKADHHDVSSDDLRALAERGEDFDVRLDEVDQLWRTLQMRQWSVEAKRVLEWSTPQEFEDSDDFLIHERWKADDVLRLVSEGSRLFANTGSLSLVNRLHSTLKTALLSESKVELLLSDSSANEKDLCALWEEVRQSDWLDSKTMTQLREELIRVRAVRQRMCQREFTLNDILDVIKECRNSKFLIDSDMHKNASALRDNLLKFTQRLLNLFQKPASYYNLVEIIRDRDDLAPLVEGQTPVRYLIDASNPEEQWLQLSEFVTSADMKQHLQALRSQQRTLIGALQLINTQRTVGDTCVCAGAEQHDTELLICLLCRAKYHSTCCEWDSFLDRLPESSYLCVRCLRGRRPCIEDVQAACNIAPQNFLEVVLVRELIYRGREVSCAATSLFSEIVEAVVESVLACEVLDMDVLPKLIPLIQSTCSHILEEQKSAWTLLRNRPARSTPLPYLFLRSKRGKRSSNGRHTRRDRKRSRIIYHQDDEVCSADTCLKPYGDTVEWILCDAGCARWYHYVCIGMTIESAKSLPSYVCYRCSNAPQHVAQHPVAV</sequence>
<dbReference type="SMART" id="SM00249">
    <property type="entry name" value="PHD"/>
    <property type="match status" value="2"/>
</dbReference>
<keyword evidence="3" id="KW-0862">Zinc</keyword>
<dbReference type="InterPro" id="IPR013083">
    <property type="entry name" value="Znf_RING/FYVE/PHD"/>
</dbReference>
<organism evidence="6 7">
    <name type="scientific">Parelaphostrongylus tenuis</name>
    <name type="common">Meningeal worm</name>
    <dbReference type="NCBI Taxonomy" id="148309"/>
    <lineage>
        <taxon>Eukaryota</taxon>
        <taxon>Metazoa</taxon>
        <taxon>Ecdysozoa</taxon>
        <taxon>Nematoda</taxon>
        <taxon>Chromadorea</taxon>
        <taxon>Rhabditida</taxon>
        <taxon>Rhabditina</taxon>
        <taxon>Rhabditomorpha</taxon>
        <taxon>Strongyloidea</taxon>
        <taxon>Metastrongylidae</taxon>
        <taxon>Parelaphostrongylus</taxon>
    </lineage>
</organism>
<gene>
    <name evidence="6" type="primary">RBR-2</name>
    <name evidence="6" type="ORF">KIN20_003384</name>
</gene>
<dbReference type="Pfam" id="PF00628">
    <property type="entry name" value="PHD"/>
    <property type="match status" value="1"/>
</dbReference>
<evidence type="ECO:0000256" key="3">
    <source>
        <dbReference type="ARBA" id="ARBA00022833"/>
    </source>
</evidence>
<reference evidence="6" key="1">
    <citation type="submission" date="2021-06" db="EMBL/GenBank/DDBJ databases">
        <title>Parelaphostrongylus tenuis whole genome reference sequence.</title>
        <authorList>
            <person name="Garwood T.J."/>
            <person name="Larsen P.A."/>
            <person name="Fountain-Jones N.M."/>
            <person name="Garbe J.R."/>
            <person name="Macchietto M.G."/>
            <person name="Kania S.A."/>
            <person name="Gerhold R.W."/>
            <person name="Richards J.E."/>
            <person name="Wolf T.M."/>
        </authorList>
    </citation>
    <scope>NUCLEOTIDE SEQUENCE</scope>
    <source>
        <strain evidence="6">MNPRO001-30</strain>
        <tissue evidence="6">Meninges</tissue>
    </source>
</reference>
<dbReference type="Pfam" id="PF02928">
    <property type="entry name" value="zf-C5HC2"/>
    <property type="match status" value="1"/>
</dbReference>
<evidence type="ECO:0000256" key="1">
    <source>
        <dbReference type="ARBA" id="ARBA00022723"/>
    </source>
</evidence>
<dbReference type="Pfam" id="PF08429">
    <property type="entry name" value="PLU-1"/>
    <property type="match status" value="1"/>
</dbReference>
<dbReference type="GO" id="GO:0034647">
    <property type="term" value="F:histone H3K4me/H3K4me2/H3K4me3 demethylase activity"/>
    <property type="evidence" value="ECO:0007669"/>
    <property type="project" value="TreeGrafter"/>
</dbReference>
<dbReference type="Gene3D" id="3.30.40.10">
    <property type="entry name" value="Zinc/RING finger domain, C3HC4 (zinc finger)"/>
    <property type="match status" value="2"/>
</dbReference>
<comment type="caution">
    <text evidence="6">The sequence shown here is derived from an EMBL/GenBank/DDBJ whole genome shotgun (WGS) entry which is preliminary data.</text>
</comment>